<protein>
    <submittedName>
        <fullName evidence="3">Uncharacterized protein</fullName>
    </submittedName>
</protein>
<feature type="compositionally biased region" description="Basic and acidic residues" evidence="2">
    <location>
        <begin position="804"/>
        <end position="820"/>
    </location>
</feature>
<dbReference type="Proteomes" id="UP001497497">
    <property type="component" value="Unassembled WGS sequence"/>
</dbReference>
<keyword evidence="4" id="KW-1185">Reference proteome</keyword>
<gene>
    <name evidence="3" type="ORF">GSLYS_00020037001</name>
</gene>
<evidence type="ECO:0000256" key="1">
    <source>
        <dbReference type="SAM" id="Coils"/>
    </source>
</evidence>
<evidence type="ECO:0000313" key="3">
    <source>
        <dbReference type="EMBL" id="CAL1546660.1"/>
    </source>
</evidence>
<evidence type="ECO:0000256" key="2">
    <source>
        <dbReference type="SAM" id="MobiDB-lite"/>
    </source>
</evidence>
<feature type="coiled-coil region" evidence="1">
    <location>
        <begin position="685"/>
        <end position="762"/>
    </location>
</feature>
<feature type="compositionally biased region" description="Basic and acidic residues" evidence="2">
    <location>
        <begin position="65"/>
        <end position="74"/>
    </location>
</feature>
<reference evidence="3 4" key="1">
    <citation type="submission" date="2024-04" db="EMBL/GenBank/DDBJ databases">
        <authorList>
            <consortium name="Genoscope - CEA"/>
            <person name="William W."/>
        </authorList>
    </citation>
    <scope>NUCLEOTIDE SEQUENCE [LARGE SCALE GENOMIC DNA]</scope>
</reference>
<name>A0AAV2ILF1_LYMST</name>
<dbReference type="EMBL" id="CAXITT010000839">
    <property type="protein sequence ID" value="CAL1546660.1"/>
    <property type="molecule type" value="Genomic_DNA"/>
</dbReference>
<feature type="coiled-coil region" evidence="1">
    <location>
        <begin position="375"/>
        <end position="660"/>
    </location>
</feature>
<feature type="region of interest" description="Disordered" evidence="2">
    <location>
        <begin position="798"/>
        <end position="887"/>
    </location>
</feature>
<dbReference type="PANTHER" id="PTHR23159:SF31">
    <property type="entry name" value="CENTROSOME-ASSOCIATED PROTEIN CEP250 ISOFORM X1"/>
    <property type="match status" value="1"/>
</dbReference>
<dbReference type="PANTHER" id="PTHR23159">
    <property type="entry name" value="CENTROSOMAL PROTEIN 2"/>
    <property type="match status" value="1"/>
</dbReference>
<feature type="compositionally biased region" description="Polar residues" evidence="2">
    <location>
        <begin position="17"/>
        <end position="35"/>
    </location>
</feature>
<evidence type="ECO:0000313" key="4">
    <source>
        <dbReference type="Proteomes" id="UP001497497"/>
    </source>
</evidence>
<accession>A0AAV2ILF1</accession>
<sequence length="909" mass="103299">MSGGRLKTMNERISVERQVTFTTEPAQSGTANGTSIRRGDIEIPVVPSDPRHGQRHVSTGNYSQRSRDSKDKKTLSLQDSVAAPVKTSSLQDSVAAPVKTSVTISLDENDNEIRPPLSLSMRKKLKQKPRIRVPLLNFDASAPTLDEEVTQENFIGRSTPKSIRSDTILFRSSNRRKSVSFNLTTKVLIKEDSVRLGRNDNSKVLRVQNAPNETSANVYKTPSQIPKLIINSAFDTKEKLNTKLSFNGLQNKPIKSHTTKEEVNQFKEKSYVNTNPNGLKTSTDNIRKFVEHENLTKITQKNDKINNNNKASLASLQQNYLICNPRFIGLNPSSANSPKMSDARGIAGSEHETFEEVLQDRNAMAKSEKTYHKRISQLEDELKAMVLQCQSLSEENKELRKTLDGIQKVPPGNDPLSTKQFDSVVLENGKLNSQNEQLGKKINALEKKVDSFRKNESHNHEAEAKNQELQAKIAELQKENLGLKSKIVSLEDKNQIITTTLVEKRKELNEMMRSLKNEATSESKLKASNLNLEEAEREISRVKKELEEVNNLLLESEGKTEKLKAILAQKDKEVVNLREDREQELKLISELKNSLDTSTLQIKKYEDTKQAHKALEKDVAGLRSRVSSLKAEVESSHAEKDKLKQERNDLHQELDRLHEVSASHAATASESKKRLKKWEAEKELRFKAENELTKREEEVRSLKSQLQETQGKMHELYARIQSLEDANRKLRGTDVQDVVNSNNALKEENKKLKQMLVERNIELLNKKSEQEQVQDDTQILFLERKNKISKVRVQQVPSGWVDPNEPRDKKPSVSFADKRVPNNRQTRNLIDRCDDIPAPSANDIKLRPHGTTSPRSKKVNKSSGWDDSIGDSEDNVKARSPGNLPSIETNLGYFTLYREKLKRMKEKRF</sequence>
<organism evidence="3 4">
    <name type="scientific">Lymnaea stagnalis</name>
    <name type="common">Great pond snail</name>
    <name type="synonym">Helix stagnalis</name>
    <dbReference type="NCBI Taxonomy" id="6523"/>
    <lineage>
        <taxon>Eukaryota</taxon>
        <taxon>Metazoa</taxon>
        <taxon>Spiralia</taxon>
        <taxon>Lophotrochozoa</taxon>
        <taxon>Mollusca</taxon>
        <taxon>Gastropoda</taxon>
        <taxon>Heterobranchia</taxon>
        <taxon>Euthyneura</taxon>
        <taxon>Panpulmonata</taxon>
        <taxon>Hygrophila</taxon>
        <taxon>Lymnaeoidea</taxon>
        <taxon>Lymnaeidae</taxon>
        <taxon>Lymnaea</taxon>
    </lineage>
</organism>
<feature type="region of interest" description="Disordered" evidence="2">
    <location>
        <begin position="1"/>
        <end position="80"/>
    </location>
</feature>
<proteinExistence type="predicted"/>
<comment type="caution">
    <text evidence="3">The sequence shown here is derived from an EMBL/GenBank/DDBJ whole genome shotgun (WGS) entry which is preliminary data.</text>
</comment>
<dbReference type="AlphaFoldDB" id="A0AAV2ILF1"/>
<keyword evidence="1" id="KW-0175">Coiled coil</keyword>